<reference evidence="9" key="2">
    <citation type="submission" date="2022-10" db="EMBL/GenBank/DDBJ databases">
        <authorList>
            <consortium name="ENA_rothamsted_submissions"/>
            <consortium name="culmorum"/>
            <person name="King R."/>
        </authorList>
    </citation>
    <scope>NUCLEOTIDE SEQUENCE</scope>
</reference>
<evidence type="ECO:0000256" key="1">
    <source>
        <dbReference type="ARBA" id="ARBA00004141"/>
    </source>
</evidence>
<keyword evidence="5" id="KW-0325">Glycoprotein</keyword>
<feature type="transmembrane region" description="Helical" evidence="6">
    <location>
        <begin position="486"/>
        <end position="511"/>
    </location>
</feature>
<evidence type="ECO:0000256" key="6">
    <source>
        <dbReference type="SAM" id="Phobius"/>
    </source>
</evidence>
<dbReference type="GO" id="GO:0007601">
    <property type="term" value="P:visual perception"/>
    <property type="evidence" value="ECO:0007669"/>
    <property type="project" value="InterPro"/>
</dbReference>
<feature type="transmembrane region" description="Helical" evidence="6">
    <location>
        <begin position="646"/>
        <end position="668"/>
    </location>
</feature>
<dbReference type="GO" id="GO:0005118">
    <property type="term" value="F:sevenless binding"/>
    <property type="evidence" value="ECO:0007669"/>
    <property type="project" value="InterPro"/>
</dbReference>
<feature type="domain" description="G-protein coupled receptors family 3 profile" evidence="8">
    <location>
        <begin position="485"/>
        <end position="728"/>
    </location>
</feature>
<dbReference type="InterPro" id="IPR050726">
    <property type="entry name" value="mGluR"/>
</dbReference>
<dbReference type="PANTHER" id="PTHR24060">
    <property type="entry name" value="METABOTROPIC GLUTAMATE RECEPTOR"/>
    <property type="match status" value="1"/>
</dbReference>
<evidence type="ECO:0000256" key="2">
    <source>
        <dbReference type="ARBA" id="ARBA00022692"/>
    </source>
</evidence>
<evidence type="ECO:0000256" key="3">
    <source>
        <dbReference type="ARBA" id="ARBA00022989"/>
    </source>
</evidence>
<dbReference type="OrthoDB" id="9880600at2759"/>
<reference evidence="9" key="1">
    <citation type="submission" date="2022-01" db="EMBL/GenBank/DDBJ databases">
        <authorList>
            <person name="King R."/>
        </authorList>
    </citation>
    <scope>NUCLEOTIDE SEQUENCE</scope>
</reference>
<accession>A0A9N9RYK7</accession>
<feature type="transmembrane region" description="Helical" evidence="6">
    <location>
        <begin position="523"/>
        <end position="544"/>
    </location>
</feature>
<proteinExistence type="predicted"/>
<feature type="signal peptide" evidence="7">
    <location>
        <begin position="1"/>
        <end position="20"/>
    </location>
</feature>
<dbReference type="InterPro" id="IPR017978">
    <property type="entry name" value="GPCR_3_C"/>
</dbReference>
<evidence type="ECO:0000313" key="10">
    <source>
        <dbReference type="Proteomes" id="UP001153620"/>
    </source>
</evidence>
<dbReference type="GO" id="GO:0004930">
    <property type="term" value="F:G protein-coupled receptor activity"/>
    <property type="evidence" value="ECO:0007669"/>
    <property type="project" value="InterPro"/>
</dbReference>
<dbReference type="InterPro" id="IPR002956">
    <property type="entry name" value="Bride_of_7less"/>
</dbReference>
<comment type="subcellular location">
    <subcellularLocation>
        <location evidence="1">Membrane</location>
        <topology evidence="1">Multi-pass membrane protein</topology>
    </subcellularLocation>
</comment>
<keyword evidence="3 6" id="KW-1133">Transmembrane helix</keyword>
<dbReference type="Pfam" id="PF00003">
    <property type="entry name" value="7tm_3"/>
    <property type="match status" value="1"/>
</dbReference>
<evidence type="ECO:0000259" key="8">
    <source>
        <dbReference type="Pfam" id="PF00003"/>
    </source>
</evidence>
<feature type="chain" id="PRO_5040476278" description="G-protein coupled receptors family 3 profile domain-containing protein" evidence="7">
    <location>
        <begin position="21"/>
        <end position="833"/>
    </location>
</feature>
<evidence type="ECO:0000313" key="9">
    <source>
        <dbReference type="EMBL" id="CAG9806009.1"/>
    </source>
</evidence>
<dbReference type="GO" id="GO:0016020">
    <property type="term" value="C:membrane"/>
    <property type="evidence" value="ECO:0007669"/>
    <property type="project" value="UniProtKB-SubCell"/>
</dbReference>
<evidence type="ECO:0000256" key="4">
    <source>
        <dbReference type="ARBA" id="ARBA00023136"/>
    </source>
</evidence>
<protein>
    <recommendedName>
        <fullName evidence="8">G-protein coupled receptors family 3 profile domain-containing protein</fullName>
    </recommendedName>
</protein>
<organism evidence="9 10">
    <name type="scientific">Chironomus riparius</name>
    <dbReference type="NCBI Taxonomy" id="315576"/>
    <lineage>
        <taxon>Eukaryota</taxon>
        <taxon>Metazoa</taxon>
        <taxon>Ecdysozoa</taxon>
        <taxon>Arthropoda</taxon>
        <taxon>Hexapoda</taxon>
        <taxon>Insecta</taxon>
        <taxon>Pterygota</taxon>
        <taxon>Neoptera</taxon>
        <taxon>Endopterygota</taxon>
        <taxon>Diptera</taxon>
        <taxon>Nematocera</taxon>
        <taxon>Chironomoidea</taxon>
        <taxon>Chironomidae</taxon>
        <taxon>Chironominae</taxon>
        <taxon>Chironomus</taxon>
    </lineage>
</organism>
<feature type="transmembrane region" description="Helical" evidence="6">
    <location>
        <begin position="604"/>
        <end position="626"/>
    </location>
</feature>
<keyword evidence="2 6" id="KW-0812">Transmembrane</keyword>
<keyword evidence="7" id="KW-0732">Signal</keyword>
<feature type="transmembrane region" description="Helical" evidence="6">
    <location>
        <begin position="707"/>
        <end position="731"/>
    </location>
</feature>
<sequence length="833" mass="94826">MSLKLLYMIGFINTFLQIYGIENYEGLANVTESNQTNLESISTTNYATNPYYSQTVTQLHLVNTTEFDYNSATTSFDINCFESTNHEHYNVETHFGNIFVSFILQECDNATNTVQFIAKRINELNLLAHNTSIGVRIINIIKPVNFSEILEDELDYLEHCTDNPFGIFISQPLWHHISESDKNYELKMWPLPDIASIKMHKVAHLLNELPLNIERNAVSVEVKSNSIKRTKEFEMILKLENLCFKSFPSNDNIFIHVGDEDYFKSVRILANQSHVMIPLAPENTNIRISEIPVKVYFVQEQEVQINDLEQTYPSTFISIGTTFLEIIKTINKALSKFNNASTTVDKSSLKKYEIYNDLEVFGNISHENPENVLNILKLNTLKAQMNYILYQRSSNGSNELVISNYITNLTTVFIQDQNGRIPLGSLFKCFNTSKAFNSSLSNESENESHHLNSFNPNEVFTPETFDSDINIDGDMQQLYWELKTELWVAIGLTMSTLGILLSMAILTFIIIRICMDDVLEGNPIGSVVMLIALIAQFTSFFPFTIEYESGDLVENDNVMNSMCIIKLFLVSVSYCLTFSLLLSRAIMLASIGSEGGFLSHVNGYIQSILCFFSFIVQLGLSVQLLIVMHANSKNVTCINIYNGNWFWAVIGYDGFILILLLSLAPFIFKSQRNYHEGILIVITTILCILCWFIWIPLSMIDHNFREIMISLGVQSTAWIILVTIMVPRCFLIVKSIARSDFTQALPSLTSLAFAQANHFISEPSIYECVNPTMRSRSIGEESDQTNLPNESYMSPSEVPTLPLRCGRRSMEYNLNFNEIINPNLLSPNKMTRF</sequence>
<dbReference type="AlphaFoldDB" id="A0A9N9RYK7"/>
<dbReference type="PRINTS" id="PR01223">
    <property type="entry name" value="BRIDEOF7LESS"/>
</dbReference>
<evidence type="ECO:0000256" key="7">
    <source>
        <dbReference type="SAM" id="SignalP"/>
    </source>
</evidence>
<keyword evidence="10" id="KW-1185">Reference proteome</keyword>
<gene>
    <name evidence="9" type="ORF">CHIRRI_LOCUS8874</name>
</gene>
<dbReference type="EMBL" id="OU895878">
    <property type="protein sequence ID" value="CAG9806009.1"/>
    <property type="molecule type" value="Genomic_DNA"/>
</dbReference>
<evidence type="ECO:0000256" key="5">
    <source>
        <dbReference type="ARBA" id="ARBA00023180"/>
    </source>
</evidence>
<dbReference type="Proteomes" id="UP001153620">
    <property type="component" value="Chromosome 2"/>
</dbReference>
<name>A0A9N9RYK7_9DIPT</name>
<feature type="transmembrane region" description="Helical" evidence="6">
    <location>
        <begin position="677"/>
        <end position="695"/>
    </location>
</feature>
<keyword evidence="4 6" id="KW-0472">Membrane</keyword>
<feature type="transmembrane region" description="Helical" evidence="6">
    <location>
        <begin position="564"/>
        <end position="583"/>
    </location>
</feature>